<keyword evidence="2" id="KW-1015">Disulfide bond</keyword>
<dbReference type="PRINTS" id="PR00179">
    <property type="entry name" value="LIPOCALIN"/>
</dbReference>
<dbReference type="Gene3D" id="2.40.128.20">
    <property type="match status" value="1"/>
</dbReference>
<comment type="similarity">
    <text evidence="1 3">Belongs to the calycin superfamily. Lipocalin family.</text>
</comment>
<sequence>MNRIAPIAATLALSAEAAIRWTGCPTDYKPMEGALDMDRYAGKWYEIIRDKWYAFEWLQMCGNYEYSKKDDGKYQVVYNRWTPLSDWKDTPGCVMPAEGRTDAAISVDFDKAPDDAQIPVYTVMDTDYDSYSVIYQCEEHWWGSYDGVWILSRERTLDDATMGQLVSQITQKLPEYGFFENHMMTPQGESCVRDEEPEKFMDVDQNN</sequence>
<feature type="domain" description="Lipocalin/cytosolic fatty-acid binding" evidence="4">
    <location>
        <begin position="35"/>
        <end position="172"/>
    </location>
</feature>
<evidence type="ECO:0000256" key="3">
    <source>
        <dbReference type="PIRNR" id="PIRNR036893"/>
    </source>
</evidence>
<dbReference type="SUPFAM" id="SSF50814">
    <property type="entry name" value="Lipocalins"/>
    <property type="match status" value="1"/>
</dbReference>
<dbReference type="PANTHER" id="PTHR10612">
    <property type="entry name" value="APOLIPOPROTEIN D"/>
    <property type="match status" value="1"/>
</dbReference>
<dbReference type="AlphaFoldDB" id="A0A7S3I763"/>
<dbReference type="InterPro" id="IPR000566">
    <property type="entry name" value="Lipocln_cytosolic_FA-bd_dom"/>
</dbReference>
<dbReference type="GO" id="GO:0006629">
    <property type="term" value="P:lipid metabolic process"/>
    <property type="evidence" value="ECO:0007669"/>
    <property type="project" value="TreeGrafter"/>
</dbReference>
<reference evidence="5" key="1">
    <citation type="submission" date="2021-01" db="EMBL/GenBank/DDBJ databases">
        <authorList>
            <person name="Corre E."/>
            <person name="Pelletier E."/>
            <person name="Niang G."/>
            <person name="Scheremetjew M."/>
            <person name="Finn R."/>
            <person name="Kale V."/>
            <person name="Holt S."/>
            <person name="Cochrane G."/>
            <person name="Meng A."/>
            <person name="Brown T."/>
            <person name="Cohen L."/>
        </authorList>
    </citation>
    <scope>NUCLEOTIDE SEQUENCE</scope>
    <source>
        <strain evidence="5">Fehren 1</strain>
    </source>
</reference>
<evidence type="ECO:0000256" key="2">
    <source>
        <dbReference type="ARBA" id="ARBA00023157"/>
    </source>
</evidence>
<dbReference type="EMBL" id="HBIE01032679">
    <property type="protein sequence ID" value="CAE0314983.1"/>
    <property type="molecule type" value="Transcribed_RNA"/>
</dbReference>
<dbReference type="Pfam" id="PF08212">
    <property type="entry name" value="Lipocalin_2"/>
    <property type="match status" value="1"/>
</dbReference>
<dbReference type="InterPro" id="IPR022271">
    <property type="entry name" value="Lipocalin_ApoD"/>
</dbReference>
<organism evidence="5">
    <name type="scientific">Favella ehrenbergii</name>
    <dbReference type="NCBI Taxonomy" id="182087"/>
    <lineage>
        <taxon>Eukaryota</taxon>
        <taxon>Sar</taxon>
        <taxon>Alveolata</taxon>
        <taxon>Ciliophora</taxon>
        <taxon>Intramacronucleata</taxon>
        <taxon>Spirotrichea</taxon>
        <taxon>Choreotrichia</taxon>
        <taxon>Tintinnida</taxon>
        <taxon>Xystonellidae</taxon>
        <taxon>Favella</taxon>
    </lineage>
</organism>
<name>A0A7S3I763_9SPIT</name>
<dbReference type="GO" id="GO:0005737">
    <property type="term" value="C:cytoplasm"/>
    <property type="evidence" value="ECO:0007669"/>
    <property type="project" value="TreeGrafter"/>
</dbReference>
<accession>A0A7S3I763</accession>
<proteinExistence type="inferred from homology"/>
<dbReference type="InterPro" id="IPR012674">
    <property type="entry name" value="Calycin"/>
</dbReference>
<dbReference type="PRINTS" id="PR01273">
    <property type="entry name" value="INVTBRTCOLOR"/>
</dbReference>
<protein>
    <recommendedName>
        <fullName evidence="4">Lipocalin/cytosolic fatty-acid binding domain-containing protein</fullName>
    </recommendedName>
</protein>
<evidence type="ECO:0000256" key="1">
    <source>
        <dbReference type="ARBA" id="ARBA00006889"/>
    </source>
</evidence>
<dbReference type="InterPro" id="IPR003057">
    <property type="entry name" value="Invtbrt_color"/>
</dbReference>
<gene>
    <name evidence="5" type="ORF">FEHR0123_LOCUS9910</name>
</gene>
<dbReference type="GO" id="GO:0000302">
    <property type="term" value="P:response to reactive oxygen species"/>
    <property type="evidence" value="ECO:0007669"/>
    <property type="project" value="TreeGrafter"/>
</dbReference>
<dbReference type="PIRSF" id="PIRSF036893">
    <property type="entry name" value="Lipocalin_ApoD"/>
    <property type="match status" value="1"/>
</dbReference>
<evidence type="ECO:0000259" key="4">
    <source>
        <dbReference type="Pfam" id="PF08212"/>
    </source>
</evidence>
<dbReference type="GO" id="GO:0031409">
    <property type="term" value="F:pigment binding"/>
    <property type="evidence" value="ECO:0007669"/>
    <property type="project" value="InterPro"/>
</dbReference>
<evidence type="ECO:0000313" key="5">
    <source>
        <dbReference type="EMBL" id="CAE0314983.1"/>
    </source>
</evidence>
<dbReference type="PANTHER" id="PTHR10612:SF34">
    <property type="entry name" value="APOLIPOPROTEIN D"/>
    <property type="match status" value="1"/>
</dbReference>